<dbReference type="NCBIfam" id="TIGR01378">
    <property type="entry name" value="thi_PPkinase"/>
    <property type="match status" value="1"/>
</dbReference>
<dbReference type="EMBL" id="CP002109">
    <property type="protein sequence ID" value="ADL04696.1"/>
    <property type="molecule type" value="Genomic_DNA"/>
</dbReference>
<dbReference type="KEGG" id="csh:Closa_2117"/>
<feature type="domain" description="Thiamin pyrophosphokinase thiamin-binding" evidence="6">
    <location>
        <begin position="148"/>
        <end position="214"/>
    </location>
</feature>
<name>D9R246_LACSW</name>
<evidence type="ECO:0000313" key="7">
    <source>
        <dbReference type="EMBL" id="ADL04696.1"/>
    </source>
</evidence>
<dbReference type="InterPro" id="IPR036759">
    <property type="entry name" value="TPK_catalytic_sf"/>
</dbReference>
<dbReference type="HOGENOM" id="CLU_044237_1_0_9"/>
<keyword evidence="1" id="KW-0808">Transferase</keyword>
<protein>
    <recommendedName>
        <fullName evidence="5">Thiamine diphosphokinase</fullName>
        <ecNumber evidence="5">2.7.6.2</ecNumber>
    </recommendedName>
</protein>
<dbReference type="GO" id="GO:0030975">
    <property type="term" value="F:thiamine binding"/>
    <property type="evidence" value="ECO:0007669"/>
    <property type="project" value="InterPro"/>
</dbReference>
<evidence type="ECO:0000256" key="2">
    <source>
        <dbReference type="ARBA" id="ARBA00022741"/>
    </source>
</evidence>
<dbReference type="STRING" id="610130.Closa_2117"/>
<dbReference type="PANTHER" id="PTHR41299">
    <property type="entry name" value="THIAMINE PYROPHOSPHOKINASE"/>
    <property type="match status" value="1"/>
</dbReference>
<organism evidence="7 8">
    <name type="scientific">Lacrimispora saccharolytica (strain ATCC 35040 / DSM 2544 / NRCC 2533 / WM1)</name>
    <name type="common">Clostridium saccharolyticum</name>
    <dbReference type="NCBI Taxonomy" id="610130"/>
    <lineage>
        <taxon>Bacteria</taxon>
        <taxon>Bacillati</taxon>
        <taxon>Bacillota</taxon>
        <taxon>Clostridia</taxon>
        <taxon>Lachnospirales</taxon>
        <taxon>Lachnospiraceae</taxon>
        <taxon>Lacrimispora</taxon>
    </lineage>
</organism>
<dbReference type="SUPFAM" id="SSF63999">
    <property type="entry name" value="Thiamin pyrophosphokinase, catalytic domain"/>
    <property type="match status" value="1"/>
</dbReference>
<dbReference type="GO" id="GO:0005524">
    <property type="term" value="F:ATP binding"/>
    <property type="evidence" value="ECO:0007669"/>
    <property type="project" value="UniProtKB-KW"/>
</dbReference>
<dbReference type="Gene3D" id="3.40.50.10240">
    <property type="entry name" value="Thiamin pyrophosphokinase, catalytic domain"/>
    <property type="match status" value="1"/>
</dbReference>
<sequence>MKEELIGLIVTGGILDYDFAGRFLENRRFDKIIAVDGGLAALSRLHLKPDAIVGDFDTVSEDVLAQYKCSREEIAWETHKPEKDETDTELALNTAIGLGCTRLILLGATGGRMDHFIGNLHLLYACLKKGVEAAIVDEKNWITVIEKGRTFQAETLWGKYISFLPLCGEVKKITLTGFKYPLFEKDIDLGTSLCISNELTGTNGAIDFESGTLICIQSHD</sequence>
<dbReference type="InterPro" id="IPR007371">
    <property type="entry name" value="TPK_catalytic"/>
</dbReference>
<dbReference type="GO" id="GO:0006772">
    <property type="term" value="P:thiamine metabolic process"/>
    <property type="evidence" value="ECO:0007669"/>
    <property type="project" value="UniProtKB-UniRule"/>
</dbReference>
<keyword evidence="8" id="KW-1185">Reference proteome</keyword>
<keyword evidence="2" id="KW-0547">Nucleotide-binding</keyword>
<evidence type="ECO:0000256" key="5">
    <source>
        <dbReference type="NCBIfam" id="TIGR01378"/>
    </source>
</evidence>
<dbReference type="AlphaFoldDB" id="D9R246"/>
<dbReference type="InterPro" id="IPR007373">
    <property type="entry name" value="Thiamin_PyroPKinase_B1-bd"/>
</dbReference>
<evidence type="ECO:0000256" key="1">
    <source>
        <dbReference type="ARBA" id="ARBA00022679"/>
    </source>
</evidence>
<dbReference type="InterPro" id="IPR053149">
    <property type="entry name" value="TPK"/>
</dbReference>
<dbReference type="eggNOG" id="COG1564">
    <property type="taxonomic scope" value="Bacteria"/>
</dbReference>
<keyword evidence="4" id="KW-0067">ATP-binding</keyword>
<dbReference type="InterPro" id="IPR006282">
    <property type="entry name" value="Thi_PPkinase"/>
</dbReference>
<proteinExistence type="predicted"/>
<gene>
    <name evidence="7" type="ordered locus">Closa_2117</name>
</gene>
<dbReference type="CDD" id="cd07995">
    <property type="entry name" value="TPK"/>
    <property type="match status" value="1"/>
</dbReference>
<evidence type="ECO:0000313" key="8">
    <source>
        <dbReference type="Proteomes" id="UP000001662"/>
    </source>
</evidence>
<dbReference type="SUPFAM" id="SSF63862">
    <property type="entry name" value="Thiamin pyrophosphokinase, substrate-binding domain"/>
    <property type="match status" value="1"/>
</dbReference>
<dbReference type="GO" id="GO:0016301">
    <property type="term" value="F:kinase activity"/>
    <property type="evidence" value="ECO:0007669"/>
    <property type="project" value="UniProtKB-KW"/>
</dbReference>
<dbReference type="EC" id="2.7.6.2" evidence="5"/>
<dbReference type="Pfam" id="PF04263">
    <property type="entry name" value="TPK_catalytic"/>
    <property type="match status" value="1"/>
</dbReference>
<evidence type="ECO:0000256" key="4">
    <source>
        <dbReference type="ARBA" id="ARBA00022840"/>
    </source>
</evidence>
<dbReference type="SMART" id="SM00983">
    <property type="entry name" value="TPK_B1_binding"/>
    <property type="match status" value="1"/>
</dbReference>
<dbReference type="GO" id="GO:0004788">
    <property type="term" value="F:thiamine diphosphokinase activity"/>
    <property type="evidence" value="ECO:0007669"/>
    <property type="project" value="UniProtKB-UniRule"/>
</dbReference>
<dbReference type="PANTHER" id="PTHR41299:SF1">
    <property type="entry name" value="THIAMINE PYROPHOSPHOKINASE"/>
    <property type="match status" value="1"/>
</dbReference>
<reference evidence="7" key="1">
    <citation type="submission" date="2010-07" db="EMBL/GenBank/DDBJ databases">
        <title>Complete sequence of Clostridium saccharolyticum WM1.</title>
        <authorList>
            <consortium name="US DOE Joint Genome Institute"/>
            <person name="Lucas S."/>
            <person name="Copeland A."/>
            <person name="Lapidus A."/>
            <person name="Cheng J.-F."/>
            <person name="Bruce D."/>
            <person name="Goodwin L."/>
            <person name="Pitluck S."/>
            <person name="Chertkov O."/>
            <person name="Detter J.C."/>
            <person name="Han C."/>
            <person name="Tapia R."/>
            <person name="Land M."/>
            <person name="Hauser L."/>
            <person name="Chang Y.-J."/>
            <person name="Jeffries C."/>
            <person name="Kyrpides N."/>
            <person name="Ivanova N."/>
            <person name="Mikhailova N."/>
            <person name="Mouttaki H."/>
            <person name="Lin L."/>
            <person name="Zhou J."/>
            <person name="Hemme C.L."/>
            <person name="Woyke T."/>
        </authorList>
    </citation>
    <scope>NUCLEOTIDE SEQUENCE [LARGE SCALE GENOMIC DNA]</scope>
    <source>
        <strain evidence="7">WM1</strain>
    </source>
</reference>
<dbReference type="RefSeq" id="WP_013272783.1">
    <property type="nucleotide sequence ID" value="NC_014376.1"/>
</dbReference>
<evidence type="ECO:0000259" key="6">
    <source>
        <dbReference type="SMART" id="SM00983"/>
    </source>
</evidence>
<keyword evidence="3" id="KW-0418">Kinase</keyword>
<dbReference type="GO" id="GO:0009229">
    <property type="term" value="P:thiamine diphosphate biosynthetic process"/>
    <property type="evidence" value="ECO:0007669"/>
    <property type="project" value="InterPro"/>
</dbReference>
<dbReference type="Proteomes" id="UP000001662">
    <property type="component" value="Chromosome"/>
</dbReference>
<accession>D9R246</accession>
<evidence type="ECO:0000256" key="3">
    <source>
        <dbReference type="ARBA" id="ARBA00022777"/>
    </source>
</evidence>
<dbReference type="PaxDb" id="610130-Closa_2117"/>
<dbReference type="Pfam" id="PF04265">
    <property type="entry name" value="TPK_B1_binding"/>
    <property type="match status" value="1"/>
</dbReference>
<dbReference type="InterPro" id="IPR036371">
    <property type="entry name" value="TPK_B1-bd_sf"/>
</dbReference>